<protein>
    <submittedName>
        <fullName evidence="2">Uncharacterized protein</fullName>
    </submittedName>
</protein>
<evidence type="ECO:0000313" key="2">
    <source>
        <dbReference type="EMBL" id="KAK7480164.1"/>
    </source>
</evidence>
<feature type="compositionally biased region" description="Polar residues" evidence="1">
    <location>
        <begin position="335"/>
        <end position="346"/>
    </location>
</feature>
<feature type="compositionally biased region" description="Polar residues" evidence="1">
    <location>
        <begin position="356"/>
        <end position="366"/>
    </location>
</feature>
<feature type="compositionally biased region" description="Basic and acidic residues" evidence="1">
    <location>
        <begin position="291"/>
        <end position="302"/>
    </location>
</feature>
<sequence length="514" mass="57425">MEPSEEADSLWYFNTAKPKTDIHEEDASGQKDKFSSEYDSLETHIRTANSCFSITQVQDWESSDSSETNSLDEIFTSSDTGPYLKSVTENHFIIRSGRNFDNQFLDETLNQNRSGSNSESDTDSYLNDAESVSGAKPDEQDRFDDQIPDLTDCGVHGTTDKRTDPEASSEEGCKTTALCSTNDKGDGDSLKSESTSSEKPATFTTEKHSELPIPVGVLDTVNKQLDDSDILCEEPGLLSAAEPFESPILRKFPGSRLSSSFPSRHPLWPSPQPAPFSSVSPKAYSSTYPSHETEVYTRHDDVHISQSKLVTENGRQDPSRGSLQQHVALDHDTTLNKGSCETNPATKQPPLDPTDENQNSSKTAETLNLVRRLRRRQEKEDNDGLADRCESNLMRKLCPPEGADRPEAKHMHQIAYLLSRGYIQDSKTQRKNMNNHPQQSSYHQNSANNKIGVLDVDKEVDEMTPWCGFPSRKQHAPKGKSCGHESVDEQERASKCSRKHTMKFDISIVLLTRK</sequence>
<accession>A0ABD0JZL5</accession>
<dbReference type="Proteomes" id="UP001519460">
    <property type="component" value="Unassembled WGS sequence"/>
</dbReference>
<feature type="region of interest" description="Disordered" evidence="1">
    <location>
        <begin position="471"/>
        <end position="495"/>
    </location>
</feature>
<feature type="region of interest" description="Disordered" evidence="1">
    <location>
        <begin position="109"/>
        <end position="208"/>
    </location>
</feature>
<feature type="compositionally biased region" description="Basic and acidic residues" evidence="1">
    <location>
        <begin position="482"/>
        <end position="494"/>
    </location>
</feature>
<feature type="compositionally biased region" description="Polar residues" evidence="1">
    <location>
        <begin position="275"/>
        <end position="290"/>
    </location>
</feature>
<dbReference type="AlphaFoldDB" id="A0ABD0JZL5"/>
<feature type="region of interest" description="Disordered" evidence="1">
    <location>
        <begin position="254"/>
        <end position="302"/>
    </location>
</feature>
<feature type="region of interest" description="Disordered" evidence="1">
    <location>
        <begin position="334"/>
        <end position="387"/>
    </location>
</feature>
<feature type="compositionally biased region" description="Basic and acidic residues" evidence="1">
    <location>
        <begin position="136"/>
        <end position="145"/>
    </location>
</feature>
<evidence type="ECO:0000313" key="3">
    <source>
        <dbReference type="Proteomes" id="UP001519460"/>
    </source>
</evidence>
<evidence type="ECO:0000256" key="1">
    <source>
        <dbReference type="SAM" id="MobiDB-lite"/>
    </source>
</evidence>
<keyword evidence="3" id="KW-1185">Reference proteome</keyword>
<dbReference type="EMBL" id="JACVVK020000286">
    <property type="protein sequence ID" value="KAK7480164.1"/>
    <property type="molecule type" value="Genomic_DNA"/>
</dbReference>
<proteinExistence type="predicted"/>
<feature type="compositionally biased region" description="Polar residues" evidence="1">
    <location>
        <begin position="109"/>
        <end position="125"/>
    </location>
</feature>
<organism evidence="2 3">
    <name type="scientific">Batillaria attramentaria</name>
    <dbReference type="NCBI Taxonomy" id="370345"/>
    <lineage>
        <taxon>Eukaryota</taxon>
        <taxon>Metazoa</taxon>
        <taxon>Spiralia</taxon>
        <taxon>Lophotrochozoa</taxon>
        <taxon>Mollusca</taxon>
        <taxon>Gastropoda</taxon>
        <taxon>Caenogastropoda</taxon>
        <taxon>Sorbeoconcha</taxon>
        <taxon>Cerithioidea</taxon>
        <taxon>Batillariidae</taxon>
        <taxon>Batillaria</taxon>
    </lineage>
</organism>
<feature type="region of interest" description="Disordered" evidence="1">
    <location>
        <begin position="59"/>
        <end position="80"/>
    </location>
</feature>
<comment type="caution">
    <text evidence="2">The sequence shown here is derived from an EMBL/GenBank/DDBJ whole genome shotgun (WGS) entry which is preliminary data.</text>
</comment>
<feature type="compositionally biased region" description="Polar residues" evidence="1">
    <location>
        <begin position="192"/>
        <end position="204"/>
    </location>
</feature>
<name>A0ABD0JZL5_9CAEN</name>
<gene>
    <name evidence="2" type="ORF">BaRGS_00028549</name>
</gene>
<reference evidence="2 3" key="1">
    <citation type="journal article" date="2023" name="Sci. Data">
        <title>Genome assembly of the Korean intertidal mud-creeper Batillaria attramentaria.</title>
        <authorList>
            <person name="Patra A.K."/>
            <person name="Ho P.T."/>
            <person name="Jun S."/>
            <person name="Lee S.J."/>
            <person name="Kim Y."/>
            <person name="Won Y.J."/>
        </authorList>
    </citation>
    <scope>NUCLEOTIDE SEQUENCE [LARGE SCALE GENOMIC DNA]</scope>
    <source>
        <strain evidence="2">Wonlab-2016</strain>
    </source>
</reference>
<feature type="compositionally biased region" description="Polar residues" evidence="1">
    <location>
        <begin position="431"/>
        <end position="448"/>
    </location>
</feature>
<feature type="region of interest" description="Disordered" evidence="1">
    <location>
        <begin position="429"/>
        <end position="448"/>
    </location>
</feature>